<dbReference type="EC" id="4.99.1.-" evidence="1"/>
<dbReference type="CDD" id="cd03413">
    <property type="entry name" value="CbiK_C"/>
    <property type="match status" value="1"/>
</dbReference>
<accession>E7N4E0</accession>
<protein>
    <submittedName>
        <fullName evidence="1">Cobalt chelatase (CbiK)</fullName>
        <ecNumber evidence="1">4.99.1.-</ecNumber>
    </submittedName>
</protein>
<organism evidence="1 2">
    <name type="scientific">Selenomonas artemidis F0399</name>
    <dbReference type="NCBI Taxonomy" id="749551"/>
    <lineage>
        <taxon>Bacteria</taxon>
        <taxon>Bacillati</taxon>
        <taxon>Bacillota</taxon>
        <taxon>Negativicutes</taxon>
        <taxon>Selenomonadales</taxon>
        <taxon>Selenomonadaceae</taxon>
        <taxon>Selenomonas</taxon>
    </lineage>
</organism>
<keyword evidence="1" id="KW-0456">Lyase</keyword>
<dbReference type="GO" id="GO:0016852">
    <property type="term" value="F:sirohydrochlorin cobaltochelatase activity"/>
    <property type="evidence" value="ECO:0007669"/>
    <property type="project" value="InterPro"/>
</dbReference>
<dbReference type="Proteomes" id="UP000004633">
    <property type="component" value="Unassembled WGS sequence"/>
</dbReference>
<gene>
    <name evidence="1" type="primary">cbiK</name>
    <name evidence="1" type="ORF">HMPREF9555_01883</name>
</gene>
<keyword evidence="2" id="KW-1185">Reference proteome</keyword>
<reference evidence="1 2" key="1">
    <citation type="submission" date="2010-08" db="EMBL/GenBank/DDBJ databases">
        <authorList>
            <person name="Weinstock G."/>
            <person name="Sodergren E."/>
            <person name="Clifton S."/>
            <person name="Fulton L."/>
            <person name="Fulton B."/>
            <person name="Courtney L."/>
            <person name="Fronick C."/>
            <person name="Harrison M."/>
            <person name="Strong C."/>
            <person name="Farmer C."/>
            <person name="Delahaunty K."/>
            <person name="Markovic C."/>
            <person name="Hall O."/>
            <person name="Minx P."/>
            <person name="Tomlinson C."/>
            <person name="Mitreva M."/>
            <person name="Hou S."/>
            <person name="Chen J."/>
            <person name="Wollam A."/>
            <person name="Pepin K.H."/>
            <person name="Johnson M."/>
            <person name="Bhonagiri V."/>
            <person name="Zhang X."/>
            <person name="Suruliraj S."/>
            <person name="Warren W."/>
            <person name="Chinwalla A."/>
            <person name="Mardis E.R."/>
            <person name="Wilson R.K."/>
        </authorList>
    </citation>
    <scope>NUCLEOTIDE SEQUENCE [LARGE SCALE GENOMIC DNA]</scope>
    <source>
        <strain evidence="1 2">F0399</strain>
    </source>
</reference>
<comment type="caution">
    <text evidence="1">The sequence shown here is derived from an EMBL/GenBank/DDBJ whole genome shotgun (WGS) entry which is preliminary data.</text>
</comment>
<dbReference type="InterPro" id="IPR010388">
    <property type="entry name" value="Anaerobic_Co-chelatase"/>
</dbReference>
<evidence type="ECO:0000313" key="2">
    <source>
        <dbReference type="Proteomes" id="UP000004633"/>
    </source>
</evidence>
<sequence length="396" mass="43862">MPRSLGKAQRSDEPSRKNCLSDSHRVLWHRPASDGKGTLMDSLYGIERLSRYGGGSLFIFLLGGIMMKSWKKMLVASLACSAMFGFAYTPAEAAYELNPEVKTATPALMEAAQIGVLKYENPQMMNYTNKDAIVVASFGTTFKDTREKTIEATVDAIRAAHPGVKVVTAFTSHIIIDRIAKNEGKKYPTPEEALAQLKADGYSRVALVSLDVIPGMEYSYLTAVFHNYKEQFKKMTCGTSLMYWQGQEDQSDDVTEAIKALATQFPDRGKHDALLIMAHGTPQPSNAYYSVIQAKIDEMQYNNVFVYTVEGWPSLETVIPKLKKAGIKNVTLMPMMMVAGDHANNDMAGDDKDSHKSVLEAEGFKVSTYLHGIGENAAIRDLYVHRANDAWDALEK</sequence>
<proteinExistence type="predicted"/>
<dbReference type="GO" id="GO:0019251">
    <property type="term" value="P:anaerobic cobalamin biosynthetic process"/>
    <property type="evidence" value="ECO:0007669"/>
    <property type="project" value="InterPro"/>
</dbReference>
<name>E7N4E0_9FIRM</name>
<dbReference type="AlphaFoldDB" id="E7N4E0"/>
<dbReference type="Pfam" id="PF06180">
    <property type="entry name" value="CbiK"/>
    <property type="match status" value="1"/>
</dbReference>
<dbReference type="STRING" id="749551.HMPREF9555_01883"/>
<dbReference type="Gene3D" id="3.40.50.1400">
    <property type="match status" value="2"/>
</dbReference>
<dbReference type="EMBL" id="AECV01000049">
    <property type="protein sequence ID" value="EFW28957.1"/>
    <property type="molecule type" value="Genomic_DNA"/>
</dbReference>
<dbReference type="HOGENOM" id="CLU_036584_1_1_9"/>
<dbReference type="SUPFAM" id="SSF53800">
    <property type="entry name" value="Chelatase"/>
    <property type="match status" value="1"/>
</dbReference>
<evidence type="ECO:0000313" key="1">
    <source>
        <dbReference type="EMBL" id="EFW28957.1"/>
    </source>
</evidence>